<sequence length="516" mass="58860">MEDFSVEKKRFYIGKNKFKWHKDQPPVNVRTRKHNIVLTLTGLRPKAKQLGANPEIEDILLLLFSEDMIAEVIQWTNVKIIDARKKYKDQASPILSTTTAVFKSENESIESLFAIDGTGRDVFRCTTAKRRFEFLLTVLRFDDATLRNERQIEGDPVPHISKIFNKFIDNSQNAFSIGTNATVDEMLVAFRGRCKFKIYMPKKPARYGIKIMCLTDARNNYLYNAYIYAGKGLDSLTLSANERKLKIPTQSVIRLVGPIKKTNRNVAADNWFSSVELVQHLQNRGLTYVGALKKNQAAIPPSFQANKNRRLNSSLYGYNNDMTLLSFVPKSSKSVILISSMHHGESTDQETGKPEIIAYYNSTKGGVDSLDKKSVNYSPSRRTQRWPTAIFFMLVDVSTINAYVLCSSYKHTPKLERADFLKKLARSLVLPQWRVRIANSKLPRELRVTIESLCGSTDYSAHSSDVLEDRLEKRATCYRCPPKLKRKTQYGCASCKKPICLQCSKKLCIECVLDRK</sequence>
<dbReference type="Proteomes" id="UP001152888">
    <property type="component" value="Unassembled WGS sequence"/>
</dbReference>
<name>A0A9P0PZN2_ACAOB</name>
<accession>A0A9P0PZN2</accession>
<evidence type="ECO:0000259" key="1">
    <source>
        <dbReference type="Pfam" id="PF13843"/>
    </source>
</evidence>
<protein>
    <recommendedName>
        <fullName evidence="1">PiggyBac transposable element-derived protein domain-containing protein</fullName>
    </recommendedName>
</protein>
<evidence type="ECO:0000313" key="2">
    <source>
        <dbReference type="EMBL" id="CAH2000050.1"/>
    </source>
</evidence>
<evidence type="ECO:0000313" key="3">
    <source>
        <dbReference type="Proteomes" id="UP001152888"/>
    </source>
</evidence>
<dbReference type="InterPro" id="IPR029526">
    <property type="entry name" value="PGBD"/>
</dbReference>
<dbReference type="OrthoDB" id="6761589at2759"/>
<proteinExistence type="predicted"/>
<comment type="caution">
    <text evidence="2">The sequence shown here is derived from an EMBL/GenBank/DDBJ whole genome shotgun (WGS) entry which is preliminary data.</text>
</comment>
<dbReference type="Pfam" id="PF13843">
    <property type="entry name" value="DDE_Tnp_1_7"/>
    <property type="match status" value="1"/>
</dbReference>
<dbReference type="AlphaFoldDB" id="A0A9P0PZN2"/>
<dbReference type="PANTHER" id="PTHR46599">
    <property type="entry name" value="PIGGYBAC TRANSPOSABLE ELEMENT-DERIVED PROTEIN 4"/>
    <property type="match status" value="1"/>
</dbReference>
<reference evidence="2" key="1">
    <citation type="submission" date="2022-03" db="EMBL/GenBank/DDBJ databases">
        <authorList>
            <person name="Sayadi A."/>
        </authorList>
    </citation>
    <scope>NUCLEOTIDE SEQUENCE</scope>
</reference>
<feature type="domain" description="PiggyBac transposable element-derived protein" evidence="1">
    <location>
        <begin position="60"/>
        <end position="403"/>
    </location>
</feature>
<keyword evidence="3" id="KW-1185">Reference proteome</keyword>
<gene>
    <name evidence="2" type="ORF">ACAOBT_LOCUS25323</name>
</gene>
<organism evidence="2 3">
    <name type="scientific">Acanthoscelides obtectus</name>
    <name type="common">Bean weevil</name>
    <name type="synonym">Bruchus obtectus</name>
    <dbReference type="NCBI Taxonomy" id="200917"/>
    <lineage>
        <taxon>Eukaryota</taxon>
        <taxon>Metazoa</taxon>
        <taxon>Ecdysozoa</taxon>
        <taxon>Arthropoda</taxon>
        <taxon>Hexapoda</taxon>
        <taxon>Insecta</taxon>
        <taxon>Pterygota</taxon>
        <taxon>Neoptera</taxon>
        <taxon>Endopterygota</taxon>
        <taxon>Coleoptera</taxon>
        <taxon>Polyphaga</taxon>
        <taxon>Cucujiformia</taxon>
        <taxon>Chrysomeloidea</taxon>
        <taxon>Chrysomelidae</taxon>
        <taxon>Bruchinae</taxon>
        <taxon>Bruchini</taxon>
        <taxon>Acanthoscelides</taxon>
    </lineage>
</organism>
<dbReference type="EMBL" id="CAKOFQ010007388">
    <property type="protein sequence ID" value="CAH2000050.1"/>
    <property type="molecule type" value="Genomic_DNA"/>
</dbReference>
<dbReference type="PANTHER" id="PTHR46599:SF6">
    <property type="entry name" value="DUAL SPECIFICITY PHOSPHATASE 26"/>
    <property type="match status" value="1"/>
</dbReference>